<proteinExistence type="predicted"/>
<accession>A0A318TKD0</accession>
<keyword evidence="2" id="KW-1185">Reference proteome</keyword>
<sequence length="182" mass="19919">MKHPSSRALYAYWDDQRGTAKAPDRTQFEPGAVRALLGDSFVLAYRPEAGLPFRVAGTRVCALLGRDVKDEAFAALFAPKNQDAVQDLVAVVAEDLLPTVAGVSGEAEDGSITPLEMLLLPFNPRPYTPASLTGLLTPLHPVRSPIGDLVLTSWRVLQPPVRRRNIHRLAVARGLTVYERVR</sequence>
<name>A0A318TKD0_9BRAD</name>
<protein>
    <recommendedName>
        <fullName evidence="3">PAS domain-containing protein</fullName>
    </recommendedName>
</protein>
<comment type="caution">
    <text evidence="1">The sequence shown here is derived from an EMBL/GenBank/DDBJ whole genome shotgun (WGS) entry which is preliminary data.</text>
</comment>
<gene>
    <name evidence="1" type="ORF">BJ122_10179</name>
</gene>
<dbReference type="InterPro" id="IPR009922">
    <property type="entry name" value="DUF1457"/>
</dbReference>
<evidence type="ECO:0000313" key="1">
    <source>
        <dbReference type="EMBL" id="PYF05341.1"/>
    </source>
</evidence>
<evidence type="ECO:0000313" key="2">
    <source>
        <dbReference type="Proteomes" id="UP000248148"/>
    </source>
</evidence>
<dbReference type="RefSeq" id="WP_110779227.1">
    <property type="nucleotide sequence ID" value="NZ_QJTI01000001.1"/>
</dbReference>
<dbReference type="PIRSF" id="PIRSF031878">
    <property type="entry name" value="UCP031878"/>
    <property type="match status" value="1"/>
</dbReference>
<organism evidence="1 2">
    <name type="scientific">Rhodopseudomonas faecalis</name>
    <dbReference type="NCBI Taxonomy" id="99655"/>
    <lineage>
        <taxon>Bacteria</taxon>
        <taxon>Pseudomonadati</taxon>
        <taxon>Pseudomonadota</taxon>
        <taxon>Alphaproteobacteria</taxon>
        <taxon>Hyphomicrobiales</taxon>
        <taxon>Nitrobacteraceae</taxon>
        <taxon>Rhodopseudomonas</taxon>
    </lineage>
</organism>
<dbReference type="Pfam" id="PF07310">
    <property type="entry name" value="PAS_5"/>
    <property type="match status" value="1"/>
</dbReference>
<dbReference type="EMBL" id="QJTI01000001">
    <property type="protein sequence ID" value="PYF05341.1"/>
    <property type="molecule type" value="Genomic_DNA"/>
</dbReference>
<evidence type="ECO:0008006" key="3">
    <source>
        <dbReference type="Google" id="ProtNLM"/>
    </source>
</evidence>
<reference evidence="1 2" key="1">
    <citation type="submission" date="2018-06" db="EMBL/GenBank/DDBJ databases">
        <title>Genomic Encyclopedia of Archaeal and Bacterial Type Strains, Phase II (KMG-II): from individual species to whole genera.</title>
        <authorList>
            <person name="Goeker M."/>
        </authorList>
    </citation>
    <scope>NUCLEOTIDE SEQUENCE [LARGE SCALE GENOMIC DNA]</scope>
    <source>
        <strain evidence="1 2">JCM 11668</strain>
    </source>
</reference>
<dbReference type="Proteomes" id="UP000248148">
    <property type="component" value="Unassembled WGS sequence"/>
</dbReference>
<dbReference type="OrthoDB" id="8480244at2"/>
<dbReference type="AlphaFoldDB" id="A0A318TKD0"/>